<dbReference type="InterPro" id="IPR003347">
    <property type="entry name" value="JmjC_dom"/>
</dbReference>
<dbReference type="EMBL" id="JAVXUP010000232">
    <property type="protein sequence ID" value="KAK3033494.1"/>
    <property type="molecule type" value="Genomic_DNA"/>
</dbReference>
<accession>A0AA89B883</accession>
<gene>
    <name evidence="3" type="ORF">RJ639_032723</name>
</gene>
<name>A0AA89B883_9ASTE</name>
<dbReference type="GO" id="GO:0043565">
    <property type="term" value="F:sequence-specific DNA binding"/>
    <property type="evidence" value="ECO:0007669"/>
    <property type="project" value="TreeGrafter"/>
</dbReference>
<dbReference type="AlphaFoldDB" id="A0AA89B883"/>
<evidence type="ECO:0000256" key="1">
    <source>
        <dbReference type="ARBA" id="ARBA00006801"/>
    </source>
</evidence>
<dbReference type="Pfam" id="PF13621">
    <property type="entry name" value="Cupin_8"/>
    <property type="match status" value="1"/>
</dbReference>
<dbReference type="InterPro" id="IPR041667">
    <property type="entry name" value="Cupin_8"/>
</dbReference>
<dbReference type="InterPro" id="IPR050910">
    <property type="entry name" value="JMJD6_ArgDemeth/LysHydrox"/>
</dbReference>
<dbReference type="PROSITE" id="PS51184">
    <property type="entry name" value="JMJC"/>
    <property type="match status" value="1"/>
</dbReference>
<dbReference type="PANTHER" id="PTHR12480">
    <property type="entry name" value="ARGININE DEMETHYLASE AND LYSYL-HYDROXYLASE JMJD"/>
    <property type="match status" value="1"/>
</dbReference>
<evidence type="ECO:0000259" key="2">
    <source>
        <dbReference type="PROSITE" id="PS51184"/>
    </source>
</evidence>
<reference evidence="3" key="1">
    <citation type="submission" date="2022-12" db="EMBL/GenBank/DDBJ databases">
        <title>Draft genome assemblies for two species of Escallonia (Escalloniales).</title>
        <authorList>
            <person name="Chanderbali A."/>
            <person name="Dervinis C."/>
            <person name="Anghel I."/>
            <person name="Soltis D."/>
            <person name="Soltis P."/>
            <person name="Zapata F."/>
        </authorList>
    </citation>
    <scope>NUCLEOTIDE SEQUENCE</scope>
    <source>
        <strain evidence="3">UCBG64.0493</strain>
        <tissue evidence="3">Leaf</tissue>
    </source>
</reference>
<evidence type="ECO:0000313" key="3">
    <source>
        <dbReference type="EMBL" id="KAK3033494.1"/>
    </source>
</evidence>
<feature type="domain" description="JmjC" evidence="2">
    <location>
        <begin position="126"/>
        <end position="298"/>
    </location>
</feature>
<dbReference type="GO" id="GO:0016706">
    <property type="term" value="F:2-oxoglutarate-dependent dioxygenase activity"/>
    <property type="evidence" value="ECO:0007669"/>
    <property type="project" value="TreeGrafter"/>
</dbReference>
<protein>
    <recommendedName>
        <fullName evidence="2">JmjC domain-containing protein</fullName>
    </recommendedName>
</protein>
<keyword evidence="4" id="KW-1185">Reference proteome</keyword>
<dbReference type="SMART" id="SM00558">
    <property type="entry name" value="JmjC"/>
    <property type="match status" value="1"/>
</dbReference>
<proteinExistence type="inferred from homology"/>
<sequence>MGVEIGGHVEKVNGKELTYGEFVQRYLLTNRPVILTGLMDDWRSCKDWVLDDGRPNLPFFSSHFGNSKVQVADCGTRDFTDQKRIEMSVSEFIEHWLELSLKDYNNISTNEDSGKSLLYLKDWHFVKEYPEYLAYTTPLVFSDDWLNLYLDHYHMHNDRDTNQERNDISCSDYRFVYMGAKGTWTPLHADVFRSYSWSANVCGKKQWYFLSPSQHHLVFDRYMKNSVYNIFEDVSEAKFPGFTKAIWLECTQEQNEIIFVPSGWYHQVHNLEDTISINHNWFNAYNLSWVWDLLLRDYNEANEYIQDIKDICDDFEGLCQRNLSVNTGMNFYDFLVFVVRFSFSNIAQLYHLATTNLHTSWRSSQMARQIIFNLESSRDIALKMKSTGAADNQSAVDFKTTLEDSTFMELCLNFGRTYLMIHEQCEVNLDRKQALGVDLLDLGISETSSSYVCTPQDLVNFIDYACAKLLTMAKSSGS</sequence>
<comment type="caution">
    <text evidence="3">The sequence shown here is derived from an EMBL/GenBank/DDBJ whole genome shotgun (WGS) entry which is preliminary data.</text>
</comment>
<dbReference type="Gene3D" id="2.60.120.650">
    <property type="entry name" value="Cupin"/>
    <property type="match status" value="1"/>
</dbReference>
<evidence type="ECO:0000313" key="4">
    <source>
        <dbReference type="Proteomes" id="UP001188597"/>
    </source>
</evidence>
<comment type="similarity">
    <text evidence="1">Belongs to the JARID1 histone demethylase family.</text>
</comment>
<dbReference type="GO" id="GO:0045905">
    <property type="term" value="P:positive regulation of translational termination"/>
    <property type="evidence" value="ECO:0007669"/>
    <property type="project" value="TreeGrafter"/>
</dbReference>
<dbReference type="Proteomes" id="UP001188597">
    <property type="component" value="Unassembled WGS sequence"/>
</dbReference>
<dbReference type="PANTHER" id="PTHR12480:SF6">
    <property type="entry name" value="2-OXOGLUTARATE AND IRON-DEPENDENT OXYGENASE JMJD4"/>
    <property type="match status" value="1"/>
</dbReference>
<dbReference type="GO" id="GO:0005737">
    <property type="term" value="C:cytoplasm"/>
    <property type="evidence" value="ECO:0007669"/>
    <property type="project" value="TreeGrafter"/>
</dbReference>
<organism evidence="3 4">
    <name type="scientific">Escallonia herrerae</name>
    <dbReference type="NCBI Taxonomy" id="1293975"/>
    <lineage>
        <taxon>Eukaryota</taxon>
        <taxon>Viridiplantae</taxon>
        <taxon>Streptophyta</taxon>
        <taxon>Embryophyta</taxon>
        <taxon>Tracheophyta</taxon>
        <taxon>Spermatophyta</taxon>
        <taxon>Magnoliopsida</taxon>
        <taxon>eudicotyledons</taxon>
        <taxon>Gunneridae</taxon>
        <taxon>Pentapetalae</taxon>
        <taxon>asterids</taxon>
        <taxon>campanulids</taxon>
        <taxon>Escalloniales</taxon>
        <taxon>Escalloniaceae</taxon>
        <taxon>Escallonia</taxon>
    </lineage>
</organism>
<dbReference type="SUPFAM" id="SSF51197">
    <property type="entry name" value="Clavaminate synthase-like"/>
    <property type="match status" value="1"/>
</dbReference>
<dbReference type="GO" id="GO:0005634">
    <property type="term" value="C:nucleus"/>
    <property type="evidence" value="ECO:0007669"/>
    <property type="project" value="TreeGrafter"/>
</dbReference>